<sequence>MKADSVETGGRRKTATRFVFWSAYSNGIATPSSKHVAMTRPHRLSCLASALILLTVGLPRPGDAQSPDSTVLNRTGRVAHTLIDETSGIVRSRWQENVWWVHNDSGDRPRLFAIDSTGAVHVAPWHAGDYAAGAEADSSANPPWPGVQLGAAAHIDYEDIAVEDSTLYLGDIGNNGNARRDLGIYVIREPFQYDRRTRPVKHLPIQYPDQETVPAREWDFDAESLFVDNGTLYVLTKHRKGQQINVSQPGTKLYRLDTEHTHRVNTLTLVDRHDTIPPPTAAALSPSGDRLAVLGYASVWLFPRPERKRGSSPGLRPDDETHWLSTKPRRIALPADQSQQAEAVTWDDPHTLRIANEQRNVWTLSLKTKARSNGRR</sequence>
<evidence type="ECO:0000313" key="1">
    <source>
        <dbReference type="EMBL" id="CBH25052.1"/>
    </source>
</evidence>
<accession>D5HAJ7</accession>
<evidence type="ECO:0000313" key="2">
    <source>
        <dbReference type="Proteomes" id="UP000000933"/>
    </source>
</evidence>
<reference evidence="2" key="2">
    <citation type="submission" date="2010-04" db="EMBL/GenBank/DDBJ databases">
        <title>Genome sequence of Salinibacter ruber M8.</title>
        <authorList>
            <consortium name="Genoscope"/>
        </authorList>
    </citation>
    <scope>NUCLEOTIDE SEQUENCE [LARGE SCALE GENOMIC DNA]</scope>
    <source>
        <strain evidence="2">M8</strain>
    </source>
</reference>
<proteinExistence type="predicted"/>
<protein>
    <submittedName>
        <fullName evidence="1">Uncharacterized protein</fullName>
    </submittedName>
</protein>
<dbReference type="KEGG" id="srm:SRM_02131"/>
<dbReference type="PATRIC" id="fig|761659.10.peg.2317"/>
<reference evidence="1 2" key="1">
    <citation type="journal article" date="2010" name="ISME J.">
        <title>Fine-scale evolution: genomic, phenotypic and ecological differentiation in two coexisting Salinibacter ruber strains.</title>
        <authorList>
            <person name="Pena A."/>
            <person name="Teeling H."/>
            <person name="Huerta-Cepas J."/>
            <person name="Santos F."/>
            <person name="Yarza P."/>
            <person name="Brito-Echeverria J."/>
            <person name="Lucio M."/>
            <person name="Schmitt-Kopplin P."/>
            <person name="Meseguer I."/>
            <person name="Schenowitz C."/>
            <person name="Dossat C."/>
            <person name="Barbe V."/>
            <person name="Dopazo J."/>
            <person name="Rossello-Mora R."/>
            <person name="Schuler M."/>
            <person name="Glockner F.O."/>
            <person name="Amann R."/>
            <person name="Gabaldon T."/>
            <person name="Anton J."/>
        </authorList>
    </citation>
    <scope>NUCLEOTIDE SEQUENCE [LARGE SCALE GENOMIC DNA]</scope>
    <source>
        <strain evidence="1 2">M8</strain>
    </source>
</reference>
<gene>
    <name evidence="1" type="ordered locus">SRM_02131</name>
</gene>
<organism evidence="1 2">
    <name type="scientific">Salinibacter ruber (strain M8)</name>
    <dbReference type="NCBI Taxonomy" id="761659"/>
    <lineage>
        <taxon>Bacteria</taxon>
        <taxon>Pseudomonadati</taxon>
        <taxon>Rhodothermota</taxon>
        <taxon>Rhodothermia</taxon>
        <taxon>Rhodothermales</taxon>
        <taxon>Salinibacteraceae</taxon>
        <taxon>Salinibacter</taxon>
    </lineage>
</organism>
<dbReference type="Proteomes" id="UP000000933">
    <property type="component" value="Chromosome"/>
</dbReference>
<name>D5HAJ7_SALRM</name>
<dbReference type="HOGENOM" id="CLU_058234_1_0_10"/>
<dbReference type="SUPFAM" id="SSF50956">
    <property type="entry name" value="Thermostable phytase (3-phytase)"/>
    <property type="match status" value="1"/>
</dbReference>
<dbReference type="AlphaFoldDB" id="D5HAJ7"/>
<dbReference type="EMBL" id="FP565814">
    <property type="protein sequence ID" value="CBH25052.1"/>
    <property type="molecule type" value="Genomic_DNA"/>
</dbReference>